<dbReference type="Pfam" id="PF12874">
    <property type="entry name" value="zf-met"/>
    <property type="match status" value="1"/>
</dbReference>
<name>A0A1B0D624_PHLPP</name>
<reference evidence="1" key="1">
    <citation type="submission" date="2022-08" db="UniProtKB">
        <authorList>
            <consortium name="EnsemblMetazoa"/>
        </authorList>
    </citation>
    <scope>IDENTIFICATION</scope>
    <source>
        <strain evidence="1">Israel</strain>
    </source>
</reference>
<dbReference type="GO" id="GO:0030687">
    <property type="term" value="C:preribosome, large subunit precursor"/>
    <property type="evidence" value="ECO:0007669"/>
    <property type="project" value="TreeGrafter"/>
</dbReference>
<proteinExistence type="predicted"/>
<dbReference type="VEuPathDB" id="VectorBase:PPAI002933"/>
<organism evidence="1 2">
    <name type="scientific">Phlebotomus papatasi</name>
    <name type="common">Sandfly</name>
    <dbReference type="NCBI Taxonomy" id="29031"/>
    <lineage>
        <taxon>Eukaryota</taxon>
        <taxon>Metazoa</taxon>
        <taxon>Ecdysozoa</taxon>
        <taxon>Arthropoda</taxon>
        <taxon>Hexapoda</taxon>
        <taxon>Insecta</taxon>
        <taxon>Pterygota</taxon>
        <taxon>Neoptera</taxon>
        <taxon>Endopterygota</taxon>
        <taxon>Diptera</taxon>
        <taxon>Nematocera</taxon>
        <taxon>Psychodoidea</taxon>
        <taxon>Psychodidae</taxon>
        <taxon>Phlebotomus</taxon>
        <taxon>Phlebotomus</taxon>
    </lineage>
</organism>
<dbReference type="InterPro" id="IPR036236">
    <property type="entry name" value="Znf_C2H2_sf"/>
</dbReference>
<dbReference type="PANTHER" id="PTHR13182:SF8">
    <property type="entry name" value="CYTOPLASMIC 60S SUBUNIT BIOGENESIS FACTOR ZNF622"/>
    <property type="match status" value="1"/>
</dbReference>
<dbReference type="AlphaFoldDB" id="A0A1B0D624"/>
<dbReference type="InterPro" id="IPR013087">
    <property type="entry name" value="Znf_C2H2_type"/>
</dbReference>
<dbReference type="SUPFAM" id="SSF57667">
    <property type="entry name" value="beta-beta-alpha zinc fingers"/>
    <property type="match status" value="2"/>
</dbReference>
<accession>A0A1B0D624</accession>
<dbReference type="VEuPathDB" id="VectorBase:PPAPM1_010112"/>
<dbReference type="InterPro" id="IPR041661">
    <property type="entry name" value="ZN622/Rei1/Reh1_Znf-C2H2"/>
</dbReference>
<dbReference type="Pfam" id="PF12756">
    <property type="entry name" value="zf-C2H2_2"/>
    <property type="match status" value="1"/>
</dbReference>
<dbReference type="EMBL" id="AJVK01025671">
    <property type="status" value="NOT_ANNOTATED_CDS"/>
    <property type="molecule type" value="Genomic_DNA"/>
</dbReference>
<dbReference type="GO" id="GO:0042273">
    <property type="term" value="P:ribosomal large subunit biogenesis"/>
    <property type="evidence" value="ECO:0007669"/>
    <property type="project" value="TreeGrafter"/>
</dbReference>
<dbReference type="EnsemblMetazoa" id="PPAI002933-RA">
    <property type="protein sequence ID" value="PPAI002933-PA"/>
    <property type="gene ID" value="PPAI002933"/>
</dbReference>
<sequence length="350" mass="40686">MSVMCKWCLVKFPSGELHLAHCRTDWHHLNMKRKLAEMPPLSHKEFTLKMKNEKEAEDSKKTRDVLYCTVCKKKFASKVAYDNHVQSNKHIRNVSVSEEEDHEPVIVKKPVNVPEKPVESDIDDDWDDLSDVDELEDIDPTMCIFCSLVHENLSHNIRHMAEVHSFFIPDVEFCSDIGGLVGYLIVKVHKDFLCLWCPESAKGFTSIDAVQKHMRDKGHCMMRFEGDVGEEYEYFYDYSSTYPEGDPEQPIPEKTPISGDEFQLVLPSGNVIGNRCLARYYKQRFNSLTLAVVPKKRHSKMYLKQLMGPAAQAQSRRNVSKWNRQYTKWYMQLGTKANSLQKHFRVQVNF</sequence>
<dbReference type="InterPro" id="IPR040025">
    <property type="entry name" value="Znf622/Rei1/Reh1"/>
</dbReference>
<keyword evidence="2" id="KW-1185">Reference proteome</keyword>
<evidence type="ECO:0000313" key="1">
    <source>
        <dbReference type="EnsemblMetazoa" id="PPAI002933-PA"/>
    </source>
</evidence>
<protein>
    <submittedName>
        <fullName evidence="1">Uncharacterized protein</fullName>
    </submittedName>
</protein>
<dbReference type="Gene3D" id="3.30.160.60">
    <property type="entry name" value="Classic Zinc Finger"/>
    <property type="match status" value="1"/>
</dbReference>
<evidence type="ECO:0000313" key="2">
    <source>
        <dbReference type="Proteomes" id="UP000092462"/>
    </source>
</evidence>
<dbReference type="PROSITE" id="PS00028">
    <property type="entry name" value="ZINC_FINGER_C2H2_1"/>
    <property type="match status" value="1"/>
</dbReference>
<dbReference type="Proteomes" id="UP000092462">
    <property type="component" value="Unassembled WGS sequence"/>
</dbReference>
<dbReference type="SMART" id="SM00355">
    <property type="entry name" value="ZnF_C2H2"/>
    <property type="match status" value="4"/>
</dbReference>
<dbReference type="PANTHER" id="PTHR13182">
    <property type="entry name" value="ZINC FINGER PROTEIN 622"/>
    <property type="match status" value="1"/>
</dbReference>